<protein>
    <submittedName>
        <fullName evidence="1">Uncharacterized protein</fullName>
    </submittedName>
</protein>
<gene>
    <name evidence="1" type="ORF">L1987_23150</name>
</gene>
<dbReference type="EMBL" id="CM042025">
    <property type="protein sequence ID" value="KAI3807225.1"/>
    <property type="molecule type" value="Genomic_DNA"/>
</dbReference>
<comment type="caution">
    <text evidence="1">The sequence shown here is derived from an EMBL/GenBank/DDBJ whole genome shotgun (WGS) entry which is preliminary data.</text>
</comment>
<keyword evidence="2" id="KW-1185">Reference proteome</keyword>
<accession>A0ACB9IGU5</accession>
<evidence type="ECO:0000313" key="1">
    <source>
        <dbReference type="EMBL" id="KAI3807225.1"/>
    </source>
</evidence>
<sequence length="78" mass="8729">MYSRIWCNHARDQPIGSCHVSSLHPLVSTSCSPQYKTTNHHHPKKIKHTSKSPSSSSSLSPKTQRSCCYHYSSNSSVN</sequence>
<name>A0ACB9IGU5_9ASTR</name>
<organism evidence="1 2">
    <name type="scientific">Smallanthus sonchifolius</name>
    <dbReference type="NCBI Taxonomy" id="185202"/>
    <lineage>
        <taxon>Eukaryota</taxon>
        <taxon>Viridiplantae</taxon>
        <taxon>Streptophyta</taxon>
        <taxon>Embryophyta</taxon>
        <taxon>Tracheophyta</taxon>
        <taxon>Spermatophyta</taxon>
        <taxon>Magnoliopsida</taxon>
        <taxon>eudicotyledons</taxon>
        <taxon>Gunneridae</taxon>
        <taxon>Pentapetalae</taxon>
        <taxon>asterids</taxon>
        <taxon>campanulids</taxon>
        <taxon>Asterales</taxon>
        <taxon>Asteraceae</taxon>
        <taxon>Asteroideae</taxon>
        <taxon>Heliantheae alliance</taxon>
        <taxon>Millerieae</taxon>
        <taxon>Smallanthus</taxon>
    </lineage>
</organism>
<reference evidence="1 2" key="2">
    <citation type="journal article" date="2022" name="Mol. Ecol. Resour.">
        <title>The genomes of chicory, endive, great burdock and yacon provide insights into Asteraceae paleo-polyploidization history and plant inulin production.</title>
        <authorList>
            <person name="Fan W."/>
            <person name="Wang S."/>
            <person name="Wang H."/>
            <person name="Wang A."/>
            <person name="Jiang F."/>
            <person name="Liu H."/>
            <person name="Zhao H."/>
            <person name="Xu D."/>
            <person name="Zhang Y."/>
        </authorList>
    </citation>
    <scope>NUCLEOTIDE SEQUENCE [LARGE SCALE GENOMIC DNA]</scope>
    <source>
        <strain evidence="2">cv. Yunnan</strain>
        <tissue evidence="1">Leaves</tissue>
    </source>
</reference>
<reference evidence="2" key="1">
    <citation type="journal article" date="2022" name="Mol. Ecol. Resour.">
        <title>The genomes of chicory, endive, great burdock and yacon provide insights into Asteraceae palaeo-polyploidization history and plant inulin production.</title>
        <authorList>
            <person name="Fan W."/>
            <person name="Wang S."/>
            <person name="Wang H."/>
            <person name="Wang A."/>
            <person name="Jiang F."/>
            <person name="Liu H."/>
            <person name="Zhao H."/>
            <person name="Xu D."/>
            <person name="Zhang Y."/>
        </authorList>
    </citation>
    <scope>NUCLEOTIDE SEQUENCE [LARGE SCALE GENOMIC DNA]</scope>
    <source>
        <strain evidence="2">cv. Yunnan</strain>
    </source>
</reference>
<evidence type="ECO:0000313" key="2">
    <source>
        <dbReference type="Proteomes" id="UP001056120"/>
    </source>
</evidence>
<proteinExistence type="predicted"/>
<dbReference type="Proteomes" id="UP001056120">
    <property type="component" value="Linkage Group LG08"/>
</dbReference>